<sequence length="242" mass="28137">MDLLSLPDQILTCITLNLQLKDLLALGDVHSRLRELVYKNPEIWTSDLLFPVQDPNITDKFIKTIVPRITRHYGILDLKMICLPLSWKGYLMIFDQFAHSVKHIEIQATTRSLAALAHHLSVFAGNLTLLQRTNKIPITFRQYALDEDDDYALGDNLLHNLKDQFKHTKLDDPPFERLEKFQVSLVDQESSHLVQQLHVLTCFLSGRPVGESNKRMREDYPFCSNKHIRHETHSQAPHYLYQ</sequence>
<dbReference type="InterPro" id="IPR036047">
    <property type="entry name" value="F-box-like_dom_sf"/>
</dbReference>
<accession>A0A367KPA3</accession>
<feature type="domain" description="F-box" evidence="1">
    <location>
        <begin position="1"/>
        <end position="47"/>
    </location>
</feature>
<evidence type="ECO:0000313" key="2">
    <source>
        <dbReference type="EMBL" id="RCI04028.1"/>
    </source>
</evidence>
<dbReference type="AlphaFoldDB" id="A0A367KPA3"/>
<gene>
    <name evidence="2" type="ORF">CU098_009229</name>
</gene>
<evidence type="ECO:0000259" key="1">
    <source>
        <dbReference type="PROSITE" id="PS50181"/>
    </source>
</evidence>
<dbReference type="SMART" id="SM00256">
    <property type="entry name" value="FBOX"/>
    <property type="match status" value="1"/>
</dbReference>
<comment type="caution">
    <text evidence="2">The sequence shown here is derived from an EMBL/GenBank/DDBJ whole genome shotgun (WGS) entry which is preliminary data.</text>
</comment>
<dbReference type="SUPFAM" id="SSF81383">
    <property type="entry name" value="F-box domain"/>
    <property type="match status" value="1"/>
</dbReference>
<dbReference type="OrthoDB" id="2366918at2759"/>
<dbReference type="PROSITE" id="PS50181">
    <property type="entry name" value="FBOX"/>
    <property type="match status" value="1"/>
</dbReference>
<proteinExistence type="predicted"/>
<dbReference type="Proteomes" id="UP000253551">
    <property type="component" value="Unassembled WGS sequence"/>
</dbReference>
<dbReference type="EMBL" id="PJQM01000811">
    <property type="protein sequence ID" value="RCI04028.1"/>
    <property type="molecule type" value="Genomic_DNA"/>
</dbReference>
<reference evidence="2 3" key="1">
    <citation type="journal article" date="2018" name="G3 (Bethesda)">
        <title>Phylogenetic and Phylogenomic Definition of Rhizopus Species.</title>
        <authorList>
            <person name="Gryganskyi A.P."/>
            <person name="Golan J."/>
            <person name="Dolatabadi S."/>
            <person name="Mondo S."/>
            <person name="Robb S."/>
            <person name="Idnurm A."/>
            <person name="Muszewska A."/>
            <person name="Steczkiewicz K."/>
            <person name="Masonjones S."/>
            <person name="Liao H.L."/>
            <person name="Gajdeczka M.T."/>
            <person name="Anike F."/>
            <person name="Vuek A."/>
            <person name="Anishchenko I.M."/>
            <person name="Voigt K."/>
            <person name="de Hoog G.S."/>
            <person name="Smith M.E."/>
            <person name="Heitman J."/>
            <person name="Vilgalys R."/>
            <person name="Stajich J.E."/>
        </authorList>
    </citation>
    <scope>NUCLEOTIDE SEQUENCE [LARGE SCALE GENOMIC DNA]</scope>
    <source>
        <strain evidence="2 3">LSU 92-RS-03</strain>
    </source>
</reference>
<keyword evidence="3" id="KW-1185">Reference proteome</keyword>
<protein>
    <recommendedName>
        <fullName evidence="1">F-box domain-containing protein</fullName>
    </recommendedName>
</protein>
<name>A0A367KPA3_RHIST</name>
<organism evidence="2 3">
    <name type="scientific">Rhizopus stolonifer</name>
    <name type="common">Rhizopus nigricans</name>
    <dbReference type="NCBI Taxonomy" id="4846"/>
    <lineage>
        <taxon>Eukaryota</taxon>
        <taxon>Fungi</taxon>
        <taxon>Fungi incertae sedis</taxon>
        <taxon>Mucoromycota</taxon>
        <taxon>Mucoromycotina</taxon>
        <taxon>Mucoromycetes</taxon>
        <taxon>Mucorales</taxon>
        <taxon>Mucorineae</taxon>
        <taxon>Rhizopodaceae</taxon>
        <taxon>Rhizopus</taxon>
    </lineage>
</organism>
<evidence type="ECO:0000313" key="3">
    <source>
        <dbReference type="Proteomes" id="UP000253551"/>
    </source>
</evidence>
<dbReference type="InterPro" id="IPR001810">
    <property type="entry name" value="F-box_dom"/>
</dbReference>